<dbReference type="InterPro" id="IPR015881">
    <property type="entry name" value="ARHD_Rieske_2Fe_2S"/>
</dbReference>
<evidence type="ECO:0000313" key="11">
    <source>
        <dbReference type="EMBL" id="SHH32090.1"/>
    </source>
</evidence>
<dbReference type="EMBL" id="FQWO01000011">
    <property type="protein sequence ID" value="SHH32090.1"/>
    <property type="molecule type" value="Genomic_DNA"/>
</dbReference>
<reference evidence="11" key="2">
    <citation type="submission" date="2016-11" db="EMBL/GenBank/DDBJ databases">
        <authorList>
            <person name="Jaros S."/>
            <person name="Januszkiewicz K."/>
            <person name="Wedrychowicz H."/>
        </authorList>
    </citation>
    <scope>NUCLEOTIDE SEQUENCE [LARGE SCALE GENOMIC DNA]</scope>
    <source>
        <strain evidence="11">DSM 19729</strain>
    </source>
</reference>
<dbReference type="InterPro" id="IPR001663">
    <property type="entry name" value="Rng_hydr_dOase-A"/>
</dbReference>
<dbReference type="PRINTS" id="PR00090">
    <property type="entry name" value="RNGDIOXGNASE"/>
</dbReference>
<dbReference type="InterPro" id="IPR015879">
    <property type="entry name" value="Ring_hydroxy_dOase_asu_C_dom"/>
</dbReference>
<dbReference type="GO" id="GO:0051213">
    <property type="term" value="F:dioxygenase activity"/>
    <property type="evidence" value="ECO:0007669"/>
    <property type="project" value="UniProtKB-KW"/>
</dbReference>
<dbReference type="GO" id="GO:0051537">
    <property type="term" value="F:2 iron, 2 sulfur cluster binding"/>
    <property type="evidence" value="ECO:0007669"/>
    <property type="project" value="UniProtKB-KW"/>
</dbReference>
<feature type="domain" description="Rieske" evidence="9">
    <location>
        <begin position="48"/>
        <end position="138"/>
    </location>
</feature>
<sequence>MEKLNKEYVESLLQHDVAKGLYRHNRESFTNPELFELEMKYIFEKNWVYLAHESQITELNDYFTTHIGRQSIFISRNKEGELNAFINACSHRGAQLCRYKKGNKSTYTCPFHGWTFNNSGKLLKVKDGKGAGYPEQFNTEGSHDLKKIAKFESYKGFLFGSLNPDSSSLEDYLGDTKKIIDQMVDQAEFGLEVVRGASTYTYDANWKMQMENGADGYHVSSVHWNYVATMGNRKEDGVQAVDPNGWSKSVGGVYGFENGHMLLWTKMLNPEVRPLYSQLNRLNATLGEEKTNFIINETRNLALYPNVYLMDQFSTQIRVVRPISVDKTEVTIYCFAPKNEAAEDRALRIRQYEDFFNVTGMGTPDDLEEFRSCQESYLSNEMPWNDVSRGAEHWVYGPDEHATAMGINPKLSGIRTEDEGLFLMQHQYWAETLKKALDSEELINLENNL</sequence>
<keyword evidence="2" id="KW-0001">2Fe-2S</keyword>
<dbReference type="EMBL" id="PVUB01000009">
    <property type="protein sequence ID" value="PRZ21170.1"/>
    <property type="molecule type" value="Genomic_DNA"/>
</dbReference>
<dbReference type="SUPFAM" id="SSF55961">
    <property type="entry name" value="Bet v1-like"/>
    <property type="match status" value="1"/>
</dbReference>
<accession>A0A1M5S0S7</accession>
<evidence type="ECO:0000313" key="10">
    <source>
        <dbReference type="EMBL" id="PRZ21170.1"/>
    </source>
</evidence>
<keyword evidence="6" id="KW-0408">Iron</keyword>
<evidence type="ECO:0000313" key="12">
    <source>
        <dbReference type="Proteomes" id="UP000184384"/>
    </source>
</evidence>
<keyword evidence="8" id="KW-0520">NAD</keyword>
<dbReference type="SUPFAM" id="SSF50022">
    <property type="entry name" value="ISP domain"/>
    <property type="match status" value="1"/>
</dbReference>
<dbReference type="Proteomes" id="UP000237771">
    <property type="component" value="Unassembled WGS sequence"/>
</dbReference>
<evidence type="ECO:0000256" key="8">
    <source>
        <dbReference type="ARBA" id="ARBA00023027"/>
    </source>
</evidence>
<dbReference type="RefSeq" id="WP_072945108.1">
    <property type="nucleotide sequence ID" value="NZ_FQWO01000011.1"/>
</dbReference>
<dbReference type="PANTHER" id="PTHR43756">
    <property type="entry name" value="CHOLINE MONOOXYGENASE, CHLOROPLASTIC"/>
    <property type="match status" value="1"/>
</dbReference>
<dbReference type="STRING" id="280093.SAMN05443373_11123"/>
<dbReference type="GO" id="GO:0005506">
    <property type="term" value="F:iron ion binding"/>
    <property type="evidence" value="ECO:0007669"/>
    <property type="project" value="InterPro"/>
</dbReference>
<dbReference type="InterPro" id="IPR036922">
    <property type="entry name" value="Rieske_2Fe-2S_sf"/>
</dbReference>
<comment type="similarity">
    <text evidence="1">Belongs to the bacterial ring-hydroxylating dioxygenase alpha subunit family.</text>
</comment>
<evidence type="ECO:0000256" key="5">
    <source>
        <dbReference type="ARBA" id="ARBA00023002"/>
    </source>
</evidence>
<dbReference type="CDD" id="cd08879">
    <property type="entry name" value="RHO_alpha_C_AntDO-like"/>
    <property type="match status" value="1"/>
</dbReference>
<dbReference type="Gene3D" id="3.90.380.10">
    <property type="entry name" value="Naphthalene 1,2-dioxygenase Alpha Subunit, Chain A, domain 1"/>
    <property type="match status" value="1"/>
</dbReference>
<evidence type="ECO:0000256" key="3">
    <source>
        <dbReference type="ARBA" id="ARBA00022723"/>
    </source>
</evidence>
<gene>
    <name evidence="10" type="ORF">BC624_10923</name>
    <name evidence="11" type="ORF">SAMN05443373_11123</name>
</gene>
<evidence type="ECO:0000256" key="1">
    <source>
        <dbReference type="ARBA" id="ARBA00008751"/>
    </source>
</evidence>
<evidence type="ECO:0000256" key="2">
    <source>
        <dbReference type="ARBA" id="ARBA00022714"/>
    </source>
</evidence>
<proteinExistence type="inferred from homology"/>
<keyword evidence="13" id="KW-1185">Reference proteome</keyword>
<dbReference type="PROSITE" id="PS51296">
    <property type="entry name" value="RIESKE"/>
    <property type="match status" value="1"/>
</dbReference>
<evidence type="ECO:0000256" key="4">
    <source>
        <dbReference type="ARBA" id="ARBA00022964"/>
    </source>
</evidence>
<dbReference type="PANTHER" id="PTHR43756:SF1">
    <property type="entry name" value="3-PHENYLPROPIONATE_CINNAMIC ACID DIOXYGENASE SUBUNIT ALPHA"/>
    <property type="match status" value="1"/>
</dbReference>
<organism evidence="11 12">
    <name type="scientific">Flavobacterium granuli</name>
    <dbReference type="NCBI Taxonomy" id="280093"/>
    <lineage>
        <taxon>Bacteria</taxon>
        <taxon>Pseudomonadati</taxon>
        <taxon>Bacteroidota</taxon>
        <taxon>Flavobacteriia</taxon>
        <taxon>Flavobacteriales</taxon>
        <taxon>Flavobacteriaceae</taxon>
        <taxon>Flavobacterium</taxon>
    </lineage>
</organism>
<dbReference type="InterPro" id="IPR017941">
    <property type="entry name" value="Rieske_2Fe-2S"/>
</dbReference>
<reference evidence="10 13" key="3">
    <citation type="submission" date="2018-03" db="EMBL/GenBank/DDBJ databases">
        <title>Genomic Encyclopedia of Archaeal and Bacterial Type Strains, Phase II (KMG-II): from individual species to whole genera.</title>
        <authorList>
            <person name="Goeker M."/>
        </authorList>
    </citation>
    <scope>NUCLEOTIDE SEQUENCE [LARGE SCALE GENOMIC DNA]</scope>
    <source>
        <strain evidence="10 13">DSM 17797</strain>
    </source>
</reference>
<evidence type="ECO:0000256" key="7">
    <source>
        <dbReference type="ARBA" id="ARBA00023014"/>
    </source>
</evidence>
<evidence type="ECO:0000259" key="9">
    <source>
        <dbReference type="PROSITE" id="PS51296"/>
    </source>
</evidence>
<protein>
    <submittedName>
        <fullName evidence="10">Benzoate 1,2-dioxygenase alpha subunit</fullName>
    </submittedName>
    <submittedName>
        <fullName evidence="11">Benzoate 1,2-dioxygenase, alpha subunit</fullName>
    </submittedName>
</protein>
<evidence type="ECO:0000256" key="6">
    <source>
        <dbReference type="ARBA" id="ARBA00023004"/>
    </source>
</evidence>
<dbReference type="AlphaFoldDB" id="A0A1M5S0S7"/>
<evidence type="ECO:0000313" key="13">
    <source>
        <dbReference type="Proteomes" id="UP000237771"/>
    </source>
</evidence>
<keyword evidence="4 11" id="KW-0223">Dioxygenase</keyword>
<reference evidence="12" key="1">
    <citation type="submission" date="2016-11" db="EMBL/GenBank/DDBJ databases">
        <authorList>
            <person name="Varghese N."/>
            <person name="Submissions S."/>
        </authorList>
    </citation>
    <scope>NUCLEOTIDE SEQUENCE [LARGE SCALE GENOMIC DNA]</scope>
    <source>
        <strain evidence="12">DSM 19729</strain>
    </source>
</reference>
<dbReference type="PROSITE" id="PS00570">
    <property type="entry name" value="RING_HYDROXYL_ALPHA"/>
    <property type="match status" value="1"/>
</dbReference>
<keyword evidence="5" id="KW-0560">Oxidoreductase</keyword>
<name>A0A1M5S0S7_9FLAO</name>
<dbReference type="Proteomes" id="UP000184384">
    <property type="component" value="Unassembled WGS sequence"/>
</dbReference>
<dbReference type="Pfam" id="PF00355">
    <property type="entry name" value="Rieske"/>
    <property type="match status" value="1"/>
</dbReference>
<keyword evidence="3" id="KW-0479">Metal-binding</keyword>
<dbReference type="Pfam" id="PF00848">
    <property type="entry name" value="Ring_hydroxyl_A"/>
    <property type="match status" value="1"/>
</dbReference>
<dbReference type="Gene3D" id="2.102.10.10">
    <property type="entry name" value="Rieske [2Fe-2S] iron-sulphur domain"/>
    <property type="match status" value="1"/>
</dbReference>
<dbReference type="OrthoDB" id="9800776at2"/>
<keyword evidence="7" id="KW-0411">Iron-sulfur</keyword>